<evidence type="ECO:0000313" key="1">
    <source>
        <dbReference type="EMBL" id="CAH1985753.1"/>
    </source>
</evidence>
<accession>A0A9P0PJ25</accession>
<proteinExistence type="predicted"/>
<evidence type="ECO:0000313" key="2">
    <source>
        <dbReference type="Proteomes" id="UP001152888"/>
    </source>
</evidence>
<dbReference type="Proteomes" id="UP001152888">
    <property type="component" value="Unassembled WGS sequence"/>
</dbReference>
<dbReference type="EMBL" id="CAKOFQ010006985">
    <property type="protein sequence ID" value="CAH1985753.1"/>
    <property type="molecule type" value="Genomic_DNA"/>
</dbReference>
<keyword evidence="2" id="KW-1185">Reference proteome</keyword>
<gene>
    <name evidence="1" type="ORF">ACAOBT_LOCUS16862</name>
</gene>
<organism evidence="1 2">
    <name type="scientific">Acanthoscelides obtectus</name>
    <name type="common">Bean weevil</name>
    <name type="synonym">Bruchus obtectus</name>
    <dbReference type="NCBI Taxonomy" id="200917"/>
    <lineage>
        <taxon>Eukaryota</taxon>
        <taxon>Metazoa</taxon>
        <taxon>Ecdysozoa</taxon>
        <taxon>Arthropoda</taxon>
        <taxon>Hexapoda</taxon>
        <taxon>Insecta</taxon>
        <taxon>Pterygota</taxon>
        <taxon>Neoptera</taxon>
        <taxon>Endopterygota</taxon>
        <taxon>Coleoptera</taxon>
        <taxon>Polyphaga</taxon>
        <taxon>Cucujiformia</taxon>
        <taxon>Chrysomeloidea</taxon>
        <taxon>Chrysomelidae</taxon>
        <taxon>Bruchinae</taxon>
        <taxon>Bruchini</taxon>
        <taxon>Acanthoscelides</taxon>
    </lineage>
</organism>
<comment type="caution">
    <text evidence="1">The sequence shown here is derived from an EMBL/GenBank/DDBJ whole genome shotgun (WGS) entry which is preliminary data.</text>
</comment>
<dbReference type="AlphaFoldDB" id="A0A9P0PJ25"/>
<reference evidence="1" key="1">
    <citation type="submission" date="2022-03" db="EMBL/GenBank/DDBJ databases">
        <authorList>
            <person name="Sayadi A."/>
        </authorList>
    </citation>
    <scope>NUCLEOTIDE SEQUENCE</scope>
</reference>
<protein>
    <submittedName>
        <fullName evidence="1">Uncharacterized protein</fullName>
    </submittedName>
</protein>
<name>A0A9P0PJ25_ACAOB</name>
<sequence>MSYKPHQCSNSSQRNQVDAICCV</sequence>